<dbReference type="SUPFAM" id="SSF161098">
    <property type="entry name" value="MetI-like"/>
    <property type="match status" value="1"/>
</dbReference>
<evidence type="ECO:0000313" key="9">
    <source>
        <dbReference type="EMBL" id="GAA5180941.1"/>
    </source>
</evidence>
<protein>
    <submittedName>
        <fullName evidence="9">ABC transporter permease</fullName>
    </submittedName>
</protein>
<keyword evidence="6 7" id="KW-0472">Membrane</keyword>
<evidence type="ECO:0000256" key="6">
    <source>
        <dbReference type="ARBA" id="ARBA00023136"/>
    </source>
</evidence>
<evidence type="ECO:0000313" key="10">
    <source>
        <dbReference type="Proteomes" id="UP001501570"/>
    </source>
</evidence>
<evidence type="ECO:0000259" key="8">
    <source>
        <dbReference type="PROSITE" id="PS50928"/>
    </source>
</evidence>
<evidence type="ECO:0000256" key="3">
    <source>
        <dbReference type="ARBA" id="ARBA00022475"/>
    </source>
</evidence>
<proteinExistence type="inferred from homology"/>
<dbReference type="Proteomes" id="UP001501570">
    <property type="component" value="Unassembled WGS sequence"/>
</dbReference>
<dbReference type="EMBL" id="BAABJQ010000003">
    <property type="protein sequence ID" value="GAA5180941.1"/>
    <property type="molecule type" value="Genomic_DNA"/>
</dbReference>
<gene>
    <name evidence="9" type="ORF">GCM10023322_14400</name>
</gene>
<feature type="transmembrane region" description="Helical" evidence="7">
    <location>
        <begin position="255"/>
        <end position="276"/>
    </location>
</feature>
<keyword evidence="10" id="KW-1185">Reference proteome</keyword>
<evidence type="ECO:0000256" key="5">
    <source>
        <dbReference type="ARBA" id="ARBA00022989"/>
    </source>
</evidence>
<keyword evidence="5 7" id="KW-1133">Transmembrane helix</keyword>
<keyword evidence="3" id="KW-1003">Cell membrane</keyword>
<sequence>MTAVVAPAGRGRWQGAAAAAARPVRGGAGALLAVAHRWLILAVLVLVWEAGTRPARNVFFPPPSTIVVRMYHLWFSGPARHGFLTAAAIGNILPSLARMAVGLGVATVAGVLLGLALGRSRRVFAYLDPLLQFLRVIPPPTLVPVFIVLLHLGTPMQVTSIAFSVVWPILLNTADGARSIDLVQLDTARVFRLSAATRLRKIIIPAAMPKVFAGLRLSLTLSLILMVFSELLPGTANGIGFELTDAQSRSDLRTVWAAIVLLGILGYLLNALLLLAERRVLAWHRAARDGEGQP</sequence>
<dbReference type="PANTHER" id="PTHR30151">
    <property type="entry name" value="ALKANE SULFONATE ABC TRANSPORTER-RELATED, MEMBRANE SUBUNIT"/>
    <property type="match status" value="1"/>
</dbReference>
<reference evidence="10" key="1">
    <citation type="journal article" date="2019" name="Int. J. Syst. Evol. Microbiol.">
        <title>The Global Catalogue of Microorganisms (GCM) 10K type strain sequencing project: providing services to taxonomists for standard genome sequencing and annotation.</title>
        <authorList>
            <consortium name="The Broad Institute Genomics Platform"/>
            <consortium name="The Broad Institute Genome Sequencing Center for Infectious Disease"/>
            <person name="Wu L."/>
            <person name="Ma J."/>
        </authorList>
    </citation>
    <scope>NUCLEOTIDE SEQUENCE [LARGE SCALE GENOMIC DNA]</scope>
    <source>
        <strain evidence="10">JCM 18304</strain>
    </source>
</reference>
<dbReference type="Pfam" id="PF00528">
    <property type="entry name" value="BPD_transp_1"/>
    <property type="match status" value="1"/>
</dbReference>
<feature type="transmembrane region" description="Helical" evidence="7">
    <location>
        <begin position="99"/>
        <end position="118"/>
    </location>
</feature>
<accession>A0ABP9RM38</accession>
<name>A0ABP9RM38_9ACTN</name>
<dbReference type="PANTHER" id="PTHR30151:SF0">
    <property type="entry name" value="ABC TRANSPORTER PERMEASE PROTEIN MJ0413-RELATED"/>
    <property type="match status" value="1"/>
</dbReference>
<dbReference type="CDD" id="cd06261">
    <property type="entry name" value="TM_PBP2"/>
    <property type="match status" value="1"/>
</dbReference>
<feature type="transmembrane region" description="Helical" evidence="7">
    <location>
        <begin position="30"/>
        <end position="50"/>
    </location>
</feature>
<evidence type="ECO:0000256" key="7">
    <source>
        <dbReference type="RuleBase" id="RU363032"/>
    </source>
</evidence>
<dbReference type="PROSITE" id="PS50928">
    <property type="entry name" value="ABC_TM1"/>
    <property type="match status" value="1"/>
</dbReference>
<comment type="subcellular location">
    <subcellularLocation>
        <location evidence="1 7">Cell membrane</location>
        <topology evidence="1 7">Multi-pass membrane protein</topology>
    </subcellularLocation>
</comment>
<feature type="domain" description="ABC transmembrane type-1" evidence="8">
    <location>
        <begin position="92"/>
        <end position="273"/>
    </location>
</feature>
<comment type="caution">
    <text evidence="9">The sequence shown here is derived from an EMBL/GenBank/DDBJ whole genome shotgun (WGS) entry which is preliminary data.</text>
</comment>
<dbReference type="InterPro" id="IPR035906">
    <property type="entry name" value="MetI-like_sf"/>
</dbReference>
<feature type="transmembrane region" description="Helical" evidence="7">
    <location>
        <begin position="202"/>
        <end position="228"/>
    </location>
</feature>
<organism evidence="9 10">
    <name type="scientific">Rugosimonospora acidiphila</name>
    <dbReference type="NCBI Taxonomy" id="556531"/>
    <lineage>
        <taxon>Bacteria</taxon>
        <taxon>Bacillati</taxon>
        <taxon>Actinomycetota</taxon>
        <taxon>Actinomycetes</taxon>
        <taxon>Micromonosporales</taxon>
        <taxon>Micromonosporaceae</taxon>
        <taxon>Rugosimonospora</taxon>
    </lineage>
</organism>
<dbReference type="InterPro" id="IPR000515">
    <property type="entry name" value="MetI-like"/>
</dbReference>
<evidence type="ECO:0000256" key="2">
    <source>
        <dbReference type="ARBA" id="ARBA00022448"/>
    </source>
</evidence>
<evidence type="ECO:0000256" key="1">
    <source>
        <dbReference type="ARBA" id="ARBA00004651"/>
    </source>
</evidence>
<comment type="similarity">
    <text evidence="7">Belongs to the binding-protein-dependent transport system permease family.</text>
</comment>
<keyword evidence="4 7" id="KW-0812">Transmembrane</keyword>
<dbReference type="Gene3D" id="1.10.3720.10">
    <property type="entry name" value="MetI-like"/>
    <property type="match status" value="1"/>
</dbReference>
<evidence type="ECO:0000256" key="4">
    <source>
        <dbReference type="ARBA" id="ARBA00022692"/>
    </source>
</evidence>
<keyword evidence="2 7" id="KW-0813">Transport</keyword>